<evidence type="ECO:0000313" key="3">
    <source>
        <dbReference type="Proteomes" id="UP001272137"/>
    </source>
</evidence>
<proteinExistence type="predicted"/>
<name>A0AAW9D4E5_BURTH</name>
<dbReference type="EMBL" id="QXCT01000002">
    <property type="protein sequence ID" value="MDW9256787.1"/>
    <property type="molecule type" value="Genomic_DNA"/>
</dbReference>
<reference evidence="2" key="1">
    <citation type="submission" date="2018-08" db="EMBL/GenBank/DDBJ databases">
        <title>Identification of Burkholderia cepacia strains that express a Burkholderia pseudomallei-like capsular polysaccharide.</title>
        <authorList>
            <person name="Burtnick M.N."/>
            <person name="Vongsouvath M."/>
            <person name="Newton P."/>
            <person name="Wuthiekanun V."/>
            <person name="Limmathurotsakul D."/>
            <person name="Brett P.J."/>
            <person name="Chantratita N."/>
            <person name="Dance D.A."/>
        </authorList>
    </citation>
    <scope>NUCLEOTIDE SEQUENCE</scope>
    <source>
        <strain evidence="2">SBXCC001</strain>
    </source>
</reference>
<dbReference type="AlphaFoldDB" id="A0AAW9D4E5"/>
<dbReference type="Proteomes" id="UP001272137">
    <property type="component" value="Unassembled WGS sequence"/>
</dbReference>
<feature type="region of interest" description="Disordered" evidence="1">
    <location>
        <begin position="18"/>
        <end position="37"/>
    </location>
</feature>
<organism evidence="2 3">
    <name type="scientific">Burkholderia thailandensis</name>
    <dbReference type="NCBI Taxonomy" id="57975"/>
    <lineage>
        <taxon>Bacteria</taxon>
        <taxon>Pseudomonadati</taxon>
        <taxon>Pseudomonadota</taxon>
        <taxon>Betaproteobacteria</taxon>
        <taxon>Burkholderiales</taxon>
        <taxon>Burkholderiaceae</taxon>
        <taxon>Burkholderia</taxon>
        <taxon>pseudomallei group</taxon>
    </lineage>
</organism>
<protein>
    <submittedName>
        <fullName evidence="2">Uncharacterized protein</fullName>
    </submittedName>
</protein>
<sequence>MFHGFSCVRAVASPPLAHRSARRTMSGNSRRMRAGRV</sequence>
<gene>
    <name evidence="2" type="ORF">C7S16_0944</name>
</gene>
<evidence type="ECO:0000313" key="2">
    <source>
        <dbReference type="EMBL" id="MDW9256787.1"/>
    </source>
</evidence>
<evidence type="ECO:0000256" key="1">
    <source>
        <dbReference type="SAM" id="MobiDB-lite"/>
    </source>
</evidence>
<accession>A0AAW9D4E5</accession>
<comment type="caution">
    <text evidence="2">The sequence shown here is derived from an EMBL/GenBank/DDBJ whole genome shotgun (WGS) entry which is preliminary data.</text>
</comment>